<reference evidence="1 2" key="1">
    <citation type="journal article" date="2003" name="Genome Res.">
        <title>Comparative genome analysis of Vibrio vulnificus, a marine pathogen.</title>
        <authorList>
            <person name="Chen C.Y."/>
            <person name="Wu K.M."/>
            <person name="Chang Y.C."/>
            <person name="Chang C.H."/>
            <person name="Tsai H.C."/>
            <person name="Liao T.L."/>
            <person name="Liu Y.M."/>
            <person name="Chen H.J."/>
            <person name="Shen A.B."/>
            <person name="Li J.C."/>
            <person name="Su T.L."/>
            <person name="Shao C.P."/>
            <person name="Lee C.T."/>
            <person name="Hor L.I."/>
            <person name="Tsai S.F."/>
        </authorList>
    </citation>
    <scope>NUCLEOTIDE SEQUENCE [LARGE SCALE GENOMIC DNA]</scope>
    <source>
        <strain evidence="1 2">YJ016</strain>
    </source>
</reference>
<sequence length="41" mass="4633">MLMGSCVDFTKPFSCRAVTQQWGCVQLKKHLDHHVPKAFGT</sequence>
<evidence type="ECO:0000313" key="2">
    <source>
        <dbReference type="Proteomes" id="UP000002675"/>
    </source>
</evidence>
<evidence type="ECO:0000313" key="1">
    <source>
        <dbReference type="EMBL" id="BAC93550.1"/>
    </source>
</evidence>
<dbReference type="EMBL" id="BA000037">
    <property type="protein sequence ID" value="BAC93550.1"/>
    <property type="molecule type" value="Genomic_DNA"/>
</dbReference>
<accession>Q7MND1</accession>
<proteinExistence type="predicted"/>
<dbReference type="Proteomes" id="UP000002675">
    <property type="component" value="Chromosome I"/>
</dbReference>
<dbReference type="AlphaFoldDB" id="Q7MND1"/>
<gene>
    <name evidence="1" type="ordered locus">VV0786</name>
</gene>
<protein>
    <submittedName>
        <fullName evidence="1">Uncharacterized protein</fullName>
    </submittedName>
</protein>
<name>Q7MND1_VIBVY</name>
<dbReference type="HOGENOM" id="CLU_3278660_0_0_6"/>
<organism evidence="1 2">
    <name type="scientific">Vibrio vulnificus (strain YJ016)</name>
    <dbReference type="NCBI Taxonomy" id="196600"/>
    <lineage>
        <taxon>Bacteria</taxon>
        <taxon>Pseudomonadati</taxon>
        <taxon>Pseudomonadota</taxon>
        <taxon>Gammaproteobacteria</taxon>
        <taxon>Vibrionales</taxon>
        <taxon>Vibrionaceae</taxon>
        <taxon>Vibrio</taxon>
    </lineage>
</organism>
<dbReference type="KEGG" id="vvy:VV0786"/>